<feature type="transmembrane region" description="Helical" evidence="6">
    <location>
        <begin position="185"/>
        <end position="206"/>
    </location>
</feature>
<evidence type="ECO:0000313" key="8">
    <source>
        <dbReference type="Proteomes" id="UP000470875"/>
    </source>
</evidence>
<evidence type="ECO:0000256" key="6">
    <source>
        <dbReference type="SAM" id="Phobius"/>
    </source>
</evidence>
<feature type="transmembrane region" description="Helical" evidence="6">
    <location>
        <begin position="226"/>
        <end position="250"/>
    </location>
</feature>
<keyword evidence="2" id="KW-0813">Transport</keyword>
<feature type="transmembrane region" description="Helical" evidence="6">
    <location>
        <begin position="262"/>
        <end position="287"/>
    </location>
</feature>
<feature type="transmembrane region" description="Helical" evidence="6">
    <location>
        <begin position="468"/>
        <end position="489"/>
    </location>
</feature>
<feature type="transmembrane region" description="Helical" evidence="6">
    <location>
        <begin position="45"/>
        <end position="70"/>
    </location>
</feature>
<dbReference type="NCBIfam" id="NF037979">
    <property type="entry name" value="Na_transp"/>
    <property type="match status" value="1"/>
</dbReference>
<keyword evidence="8" id="KW-1185">Reference proteome</keyword>
<dbReference type="InterPro" id="IPR037272">
    <property type="entry name" value="SNS_sf"/>
</dbReference>
<dbReference type="Pfam" id="PF00209">
    <property type="entry name" value="SNF"/>
    <property type="match status" value="2"/>
</dbReference>
<evidence type="ECO:0000256" key="4">
    <source>
        <dbReference type="ARBA" id="ARBA00022989"/>
    </source>
</evidence>
<comment type="subcellular location">
    <subcellularLocation>
        <location evidence="1">Membrane</location>
        <topology evidence="1">Multi-pass membrane protein</topology>
    </subcellularLocation>
</comment>
<dbReference type="AlphaFoldDB" id="A0A6N7W4V6"/>
<reference evidence="7 8" key="1">
    <citation type="submission" date="2019-08" db="EMBL/GenBank/DDBJ databases">
        <title>In-depth cultivation of the pig gut microbiome towards novel bacterial diversity and tailored functional studies.</title>
        <authorList>
            <person name="Wylensek D."/>
            <person name="Hitch T.C.A."/>
            <person name="Clavel T."/>
        </authorList>
    </citation>
    <scope>NUCLEOTIDE SEQUENCE [LARGE SCALE GENOMIC DNA]</scope>
    <source>
        <strain evidence="7 8">WB03_NA08</strain>
    </source>
</reference>
<dbReference type="PRINTS" id="PR00176">
    <property type="entry name" value="NANEUSMPORT"/>
</dbReference>
<dbReference type="RefSeq" id="WP_154544610.1">
    <property type="nucleotide sequence ID" value="NZ_VULO01000006.1"/>
</dbReference>
<dbReference type="InterPro" id="IPR000175">
    <property type="entry name" value="Na/ntran_symport"/>
</dbReference>
<comment type="caution">
    <text evidence="7">The sequence shown here is derived from an EMBL/GenBank/DDBJ whole genome shotgun (WGS) entry which is preliminary data.</text>
</comment>
<name>A0A6N7W4V6_9ACTO</name>
<dbReference type="CDD" id="cd10334">
    <property type="entry name" value="SLC6sbd_u1"/>
    <property type="match status" value="1"/>
</dbReference>
<feature type="transmembrane region" description="Helical" evidence="6">
    <location>
        <begin position="91"/>
        <end position="115"/>
    </location>
</feature>
<feature type="transmembrane region" description="Helical" evidence="6">
    <location>
        <begin position="12"/>
        <end position="33"/>
    </location>
</feature>
<feature type="transmembrane region" description="Helical" evidence="6">
    <location>
        <begin position="362"/>
        <end position="386"/>
    </location>
</feature>
<dbReference type="EMBL" id="VULO01000006">
    <property type="protein sequence ID" value="MSS84345.1"/>
    <property type="molecule type" value="Genomic_DNA"/>
</dbReference>
<feature type="transmembrane region" description="Helical" evidence="6">
    <location>
        <begin position="434"/>
        <end position="456"/>
    </location>
</feature>
<keyword evidence="3 6" id="KW-0812">Transmembrane</keyword>
<evidence type="ECO:0000256" key="2">
    <source>
        <dbReference type="ARBA" id="ARBA00022448"/>
    </source>
</evidence>
<gene>
    <name evidence="7" type="ORF">FYJ24_06120</name>
</gene>
<keyword evidence="5 6" id="KW-0472">Membrane</keyword>
<protein>
    <submittedName>
        <fullName evidence="7">Sodium-dependent transporter</fullName>
    </submittedName>
</protein>
<sequence>MTSSSAPTRETWGGRTAFIIAAISSAVGLGNIWRFPGVAYENGGGAFLVPYIIALFTAGLPMLFLDYAMGHRYRASAPLTFRRMRKSFEPLGWWQVGICFVIAAYYAAVIAWAVAYSLYAITQAWGDDAVGFFLHKHLQTADQPGFTLSFAPAAFIPMLFIWVLTIAALALGIRRGIDRVNKITLPLLAITFLSIVIYSLFLPGAIDGLNAFFTPSWEALADPQVWIAAYGHIFFSFSVAFGIMLTYSSYLRRKSDLTGSGLVVAFSNTSFEIIAGIGVFATLGFLASNQGTSIGELENIQGVGLAFMTYPTLLSQMPGGVVVGVLFFVSLVLAGFSSLLSILQVIAAAVQDKTGWTSRRTGIAVGVAVAIPSLLIFATTSGFYALDVIDSFINNIGVVGSAVVSLILVGIVARKTPELAAHINAVSSFKVGRLWQVMIVAVTPAILAVILVTGTLSYIRSGYGGLPTWFVLVAGWGTLAVLLIASFAASYGKYRRPGADVIPQEDSLALAAEVDHDRQEILTSKARKETRS</sequence>
<keyword evidence="4 6" id="KW-1133">Transmembrane helix</keyword>
<feature type="transmembrane region" description="Helical" evidence="6">
    <location>
        <begin position="154"/>
        <end position="173"/>
    </location>
</feature>
<accession>A0A6N7W4V6</accession>
<evidence type="ECO:0000256" key="1">
    <source>
        <dbReference type="ARBA" id="ARBA00004141"/>
    </source>
</evidence>
<evidence type="ECO:0000256" key="5">
    <source>
        <dbReference type="ARBA" id="ARBA00023136"/>
    </source>
</evidence>
<evidence type="ECO:0000256" key="3">
    <source>
        <dbReference type="ARBA" id="ARBA00022692"/>
    </source>
</evidence>
<dbReference type="GO" id="GO:0016020">
    <property type="term" value="C:membrane"/>
    <property type="evidence" value="ECO:0007669"/>
    <property type="project" value="UniProtKB-SubCell"/>
</dbReference>
<evidence type="ECO:0000313" key="7">
    <source>
        <dbReference type="EMBL" id="MSS84345.1"/>
    </source>
</evidence>
<feature type="transmembrane region" description="Helical" evidence="6">
    <location>
        <begin position="321"/>
        <end position="350"/>
    </location>
</feature>
<dbReference type="PANTHER" id="PTHR42948:SF1">
    <property type="entry name" value="TRANSPORTER"/>
    <property type="match status" value="1"/>
</dbReference>
<dbReference type="PROSITE" id="PS50267">
    <property type="entry name" value="NA_NEUROTRAN_SYMP_3"/>
    <property type="match status" value="1"/>
</dbReference>
<organism evidence="7 8">
    <name type="scientific">Scrofimicrobium canadense</name>
    <dbReference type="NCBI Taxonomy" id="2652290"/>
    <lineage>
        <taxon>Bacteria</taxon>
        <taxon>Bacillati</taxon>
        <taxon>Actinomycetota</taxon>
        <taxon>Actinomycetes</taxon>
        <taxon>Actinomycetales</taxon>
        <taxon>Actinomycetaceae</taxon>
        <taxon>Scrofimicrobium</taxon>
    </lineage>
</organism>
<proteinExistence type="predicted"/>
<dbReference type="SUPFAM" id="SSF161070">
    <property type="entry name" value="SNF-like"/>
    <property type="match status" value="1"/>
</dbReference>
<feature type="transmembrane region" description="Helical" evidence="6">
    <location>
        <begin position="392"/>
        <end position="413"/>
    </location>
</feature>
<dbReference type="PANTHER" id="PTHR42948">
    <property type="entry name" value="TRANSPORTER"/>
    <property type="match status" value="1"/>
</dbReference>
<dbReference type="Proteomes" id="UP000470875">
    <property type="component" value="Unassembled WGS sequence"/>
</dbReference>